<dbReference type="AlphaFoldDB" id="A0A8T1VW80"/>
<dbReference type="OrthoDB" id="78713at2759"/>
<feature type="compositionally biased region" description="Gly residues" evidence="1">
    <location>
        <begin position="725"/>
        <end position="734"/>
    </location>
</feature>
<name>A0A8T1VW80_9STRA</name>
<evidence type="ECO:0000256" key="1">
    <source>
        <dbReference type="SAM" id="MobiDB-lite"/>
    </source>
</evidence>
<feature type="compositionally biased region" description="Polar residues" evidence="1">
    <location>
        <begin position="1"/>
        <end position="34"/>
    </location>
</feature>
<feature type="compositionally biased region" description="Pro residues" evidence="1">
    <location>
        <begin position="625"/>
        <end position="634"/>
    </location>
</feature>
<dbReference type="Proteomes" id="UP000694044">
    <property type="component" value="Unassembled WGS sequence"/>
</dbReference>
<feature type="compositionally biased region" description="Basic and acidic residues" evidence="1">
    <location>
        <begin position="509"/>
        <end position="518"/>
    </location>
</feature>
<comment type="caution">
    <text evidence="2">The sequence shown here is derived from an EMBL/GenBank/DDBJ whole genome shotgun (WGS) entry which is preliminary data.</text>
</comment>
<feature type="compositionally biased region" description="Polar residues" evidence="1">
    <location>
        <begin position="764"/>
        <end position="783"/>
    </location>
</feature>
<feature type="region of interest" description="Disordered" evidence="1">
    <location>
        <begin position="1"/>
        <end position="49"/>
    </location>
</feature>
<accession>A0A8T1VW80</accession>
<proteinExistence type="predicted"/>
<dbReference type="EMBL" id="JAGDFM010000116">
    <property type="protein sequence ID" value="KAG7385722.1"/>
    <property type="molecule type" value="Genomic_DNA"/>
</dbReference>
<feature type="region of interest" description="Disordered" evidence="1">
    <location>
        <begin position="476"/>
        <end position="783"/>
    </location>
</feature>
<organism evidence="2 3">
    <name type="scientific">Phytophthora pseudosyringae</name>
    <dbReference type="NCBI Taxonomy" id="221518"/>
    <lineage>
        <taxon>Eukaryota</taxon>
        <taxon>Sar</taxon>
        <taxon>Stramenopiles</taxon>
        <taxon>Oomycota</taxon>
        <taxon>Peronosporomycetes</taxon>
        <taxon>Peronosporales</taxon>
        <taxon>Peronosporaceae</taxon>
        <taxon>Phytophthora</taxon>
    </lineage>
</organism>
<reference evidence="2" key="1">
    <citation type="submission" date="2021-02" db="EMBL/GenBank/DDBJ databases">
        <authorList>
            <person name="Palmer J.M."/>
        </authorList>
    </citation>
    <scope>NUCLEOTIDE SEQUENCE</scope>
    <source>
        <strain evidence="2">SCRP734</strain>
    </source>
</reference>
<feature type="compositionally biased region" description="Pro residues" evidence="1">
    <location>
        <begin position="537"/>
        <end position="548"/>
    </location>
</feature>
<sequence>MTQPAPANWRGVSQASRATSTGKTRPSTASARSKSQPKTRNAKAKPAPSALELGVAQARAYADSATPAALESRLQELLVAAAFADAAFLIAASAHLSARFQTADVVRLMLEQAKSPRTLEQAAQLVRVLQLQQNDALVTLLINELVRALQFGAAVRVAQEMVPGFEQLSAAAERPCWTPPALIQAMIRVGKYRAALKFSKQFGLLDTFPVPQLVAGMLETRSWDEAVSSVMEMQLFAEFPLEALAVEMMKQRQWPQAVKCMNKLSAKDDTRAKFYEALVRETAHVGDFVTSLRYLREFKLEQGNGDATRSLLRYLVDAMVAHGEFYKAIKYAIKFNLAKDPLDDAIAAAEAALAAANGEEVPLREEDKTEYLPQYNVELLIRRAMEGGQFHVATTYIKKLRLREKFGDELVAIEKAQQNRLLEFRQYAQLRLAQFEDPALKKSLHALLGDQPEDEMVELDPVDVEIVLSEEQEIFPRKQKAQQVEKEGDEEMNATEIEDKAPVSVSSKPVEEHQEQRQDTVPAETAGQSRFGFARAPSPPQPPLPRVPVPAVDESGEDSQPRSKSVPATRSAPPPGLFNASEIGSAQGNSQEGAGGFNFADFAKSVQTSGPPPPPISALTSRPLQQPPQPPQPHPHQQQQSQAMFGRPMPPMPNGQYSGGPPGYPMPPVMPQQNPMYFPRGNMPPGAMQPRGFPQPPPPPSISSGGAFDVASLAMQFHNSSGSNGSPGFGGFGGPRLPMGIHPGAPPNGFPGVPPFGVPPPLPQSSFKPSMSYTSVTTTRQKK</sequence>
<evidence type="ECO:0000313" key="3">
    <source>
        <dbReference type="Proteomes" id="UP000694044"/>
    </source>
</evidence>
<protein>
    <submittedName>
        <fullName evidence="2">Uncharacterized protein</fullName>
    </submittedName>
</protein>
<feature type="compositionally biased region" description="Pro residues" evidence="1">
    <location>
        <begin position="744"/>
        <end position="763"/>
    </location>
</feature>
<keyword evidence="3" id="KW-1185">Reference proteome</keyword>
<gene>
    <name evidence="2" type="ORF">PHYPSEUDO_001176</name>
</gene>
<feature type="compositionally biased region" description="Polar residues" evidence="1">
    <location>
        <begin position="582"/>
        <end position="592"/>
    </location>
</feature>
<evidence type="ECO:0000313" key="2">
    <source>
        <dbReference type="EMBL" id="KAG7385722.1"/>
    </source>
</evidence>